<keyword evidence="3" id="KW-1185">Reference proteome</keyword>
<comment type="caution">
    <text evidence="2">The sequence shown here is derived from an EMBL/GenBank/DDBJ whole genome shotgun (WGS) entry which is preliminary data.</text>
</comment>
<protein>
    <submittedName>
        <fullName evidence="2">VOC family protein</fullName>
    </submittedName>
</protein>
<dbReference type="Gene3D" id="3.10.180.10">
    <property type="entry name" value="2,3-Dihydroxybiphenyl 1,2-Dioxygenase, domain 1"/>
    <property type="match status" value="2"/>
</dbReference>
<name>A0A5C4JSS2_9HYPH</name>
<organism evidence="2 3">
    <name type="scientific">Martelella lutilitoris</name>
    <dbReference type="NCBI Taxonomy" id="2583532"/>
    <lineage>
        <taxon>Bacteria</taxon>
        <taxon>Pseudomonadati</taxon>
        <taxon>Pseudomonadota</taxon>
        <taxon>Alphaproteobacteria</taxon>
        <taxon>Hyphomicrobiales</taxon>
        <taxon>Aurantimonadaceae</taxon>
        <taxon>Martelella</taxon>
    </lineage>
</organism>
<dbReference type="PANTHER" id="PTHR33993">
    <property type="entry name" value="GLYOXALASE-RELATED"/>
    <property type="match status" value="1"/>
</dbReference>
<dbReference type="InterPro" id="IPR004360">
    <property type="entry name" value="Glyas_Fos-R_dOase_dom"/>
</dbReference>
<dbReference type="InterPro" id="IPR037523">
    <property type="entry name" value="VOC_core"/>
</dbReference>
<feature type="domain" description="VOC" evidence="1">
    <location>
        <begin position="141"/>
        <end position="256"/>
    </location>
</feature>
<dbReference type="EMBL" id="VCLB01000004">
    <property type="protein sequence ID" value="TNB48221.1"/>
    <property type="molecule type" value="Genomic_DNA"/>
</dbReference>
<dbReference type="AlphaFoldDB" id="A0A5C4JSS2"/>
<dbReference type="InterPro" id="IPR029068">
    <property type="entry name" value="Glyas_Bleomycin-R_OHBP_Dase"/>
</dbReference>
<accession>A0A5C4JSS2</accession>
<sequence length="258" mass="27985">MQGQFIWYELLTTDTRAASDFYCSVAGWQAKDSGMPGIDYTLFNVPGLEMGLAGMMALTDEMCEENVPPHWLGYIDVEDVDAKTEEFVKKGSTTLMPPHDIPGIGRFSVMRDPEGAAICLMTTIMPEGPMPPCPEPGAPGTFGWRELYAGDGAKAMAFYGEMFGWKERSAHDVGPMGTYYIFGSDDEDIGGMITRPPQMPQPAWAFYINVDAIEAAVERVRSGGGQVVNGPMAVPGGDMIAQCVDPQGAFFALVEHKS</sequence>
<dbReference type="RefSeq" id="WP_138747927.1">
    <property type="nucleotide sequence ID" value="NZ_VCLB01000004.1"/>
</dbReference>
<dbReference type="SUPFAM" id="SSF54593">
    <property type="entry name" value="Glyoxalase/Bleomycin resistance protein/Dihydroxybiphenyl dioxygenase"/>
    <property type="match status" value="2"/>
</dbReference>
<proteinExistence type="predicted"/>
<feature type="domain" description="VOC" evidence="1">
    <location>
        <begin position="4"/>
        <end position="123"/>
    </location>
</feature>
<evidence type="ECO:0000313" key="3">
    <source>
        <dbReference type="Proteomes" id="UP000307874"/>
    </source>
</evidence>
<dbReference type="Proteomes" id="UP000307874">
    <property type="component" value="Unassembled WGS sequence"/>
</dbReference>
<reference evidence="2 3" key="2">
    <citation type="submission" date="2019-06" db="EMBL/GenBank/DDBJ databases">
        <title>Martelella lutilitoris sp. nov., isolated from a tidal mudflat.</title>
        <authorList>
            <person name="Kim Y.-J."/>
        </authorList>
    </citation>
    <scope>NUCLEOTIDE SEQUENCE [LARGE SCALE GENOMIC DNA]</scope>
    <source>
        <strain evidence="2 3">GH2-6</strain>
    </source>
</reference>
<dbReference type="Pfam" id="PF00903">
    <property type="entry name" value="Glyoxalase"/>
    <property type="match status" value="2"/>
</dbReference>
<dbReference type="InterPro" id="IPR052164">
    <property type="entry name" value="Anthracycline_SecMetBiosynth"/>
</dbReference>
<evidence type="ECO:0000313" key="2">
    <source>
        <dbReference type="EMBL" id="TNB48221.1"/>
    </source>
</evidence>
<reference evidence="2 3" key="1">
    <citation type="submission" date="2019-05" db="EMBL/GenBank/DDBJ databases">
        <authorList>
            <person name="Lee S.D."/>
        </authorList>
    </citation>
    <scope>NUCLEOTIDE SEQUENCE [LARGE SCALE GENOMIC DNA]</scope>
    <source>
        <strain evidence="2 3">GH2-6</strain>
    </source>
</reference>
<gene>
    <name evidence="2" type="ORF">FF124_07755</name>
</gene>
<dbReference type="OrthoDB" id="9793039at2"/>
<dbReference type="PANTHER" id="PTHR33993:SF14">
    <property type="entry name" value="GB|AAF24581.1"/>
    <property type="match status" value="1"/>
</dbReference>
<dbReference type="PROSITE" id="PS51819">
    <property type="entry name" value="VOC"/>
    <property type="match status" value="2"/>
</dbReference>
<evidence type="ECO:0000259" key="1">
    <source>
        <dbReference type="PROSITE" id="PS51819"/>
    </source>
</evidence>
<dbReference type="CDD" id="cd07247">
    <property type="entry name" value="SgaA_N_like"/>
    <property type="match status" value="2"/>
</dbReference>